<comment type="similarity">
    <text evidence="1">Belongs to the cycloisomerase 2 family.</text>
</comment>
<evidence type="ECO:0000256" key="1">
    <source>
        <dbReference type="ARBA" id="ARBA00005564"/>
    </source>
</evidence>
<keyword evidence="2" id="KW-0732">Signal</keyword>
<dbReference type="PANTHER" id="PTHR30344">
    <property type="entry name" value="6-PHOSPHOGLUCONOLACTONASE-RELATED"/>
    <property type="match status" value="1"/>
</dbReference>
<dbReference type="AlphaFoldDB" id="A0A9P7YT35"/>
<gene>
    <name evidence="3" type="ORF">BJ875DRAFT_509704</name>
</gene>
<dbReference type="EMBL" id="MU251366">
    <property type="protein sequence ID" value="KAG9238730.1"/>
    <property type="molecule type" value="Genomic_DNA"/>
</dbReference>
<dbReference type="InterPro" id="IPR011048">
    <property type="entry name" value="Haem_d1_sf"/>
</dbReference>
<sequence>MSLRFWLAVGLVDLVTAANIFVSHYTGTVQSLTLKESGGGYTLVSNGSVNVGGQPSWMTYDRDTRTIYNTDETGFGSGILTAVSAAPGGGMSLSGKATGVMLGGVHSTLYGPGYLAVAHYQTSSITTYKLPLSSSLRVQETLTFRMNSPGKIPSRQDAPHPHSVFPDPTGNFLLSPDLGADQIRIYSINKSTGRLTACASYISQPGSGPRHGTFYGDNILYVGNELSNTVHKLSVTYPSGGCLKLGFQQSLTTIANNRTLPSGSKVGEVHTQDNFLYVSNRRDLSFPPNDSIASFSLDEMGNMKFQQITSSGGTYPRTFAINKAGDFIVIGDQTTANVVVAKRDPATGLIGAQVASMRIGSTGRPENDDGLSAVLWDD</sequence>
<dbReference type="OrthoDB" id="9972196at2759"/>
<name>A0A9P7YT35_9HELO</name>
<dbReference type="InterPro" id="IPR015943">
    <property type="entry name" value="WD40/YVTN_repeat-like_dom_sf"/>
</dbReference>
<reference evidence="3" key="1">
    <citation type="journal article" date="2021" name="IMA Fungus">
        <title>Genomic characterization of three marine fungi, including Emericellopsis atlantica sp. nov. with signatures of a generalist lifestyle and marine biomass degradation.</title>
        <authorList>
            <person name="Hagestad O.C."/>
            <person name="Hou L."/>
            <person name="Andersen J.H."/>
            <person name="Hansen E.H."/>
            <person name="Altermark B."/>
            <person name="Li C."/>
            <person name="Kuhnert E."/>
            <person name="Cox R.J."/>
            <person name="Crous P.W."/>
            <person name="Spatafora J.W."/>
            <person name="Lail K."/>
            <person name="Amirebrahimi M."/>
            <person name="Lipzen A."/>
            <person name="Pangilinan J."/>
            <person name="Andreopoulos W."/>
            <person name="Hayes R.D."/>
            <person name="Ng V."/>
            <person name="Grigoriev I.V."/>
            <person name="Jackson S.A."/>
            <person name="Sutton T.D.S."/>
            <person name="Dobson A.D.W."/>
            <person name="Rama T."/>
        </authorList>
    </citation>
    <scope>NUCLEOTIDE SEQUENCE</scope>
    <source>
        <strain evidence="3">TRa018bII</strain>
    </source>
</reference>
<feature type="chain" id="PRO_5040312288" evidence="2">
    <location>
        <begin position="18"/>
        <end position="378"/>
    </location>
</feature>
<dbReference type="SUPFAM" id="SSF51004">
    <property type="entry name" value="C-terminal (heme d1) domain of cytochrome cd1-nitrite reductase"/>
    <property type="match status" value="1"/>
</dbReference>
<organism evidence="3 4">
    <name type="scientific">Amylocarpus encephaloides</name>
    <dbReference type="NCBI Taxonomy" id="45428"/>
    <lineage>
        <taxon>Eukaryota</taxon>
        <taxon>Fungi</taxon>
        <taxon>Dikarya</taxon>
        <taxon>Ascomycota</taxon>
        <taxon>Pezizomycotina</taxon>
        <taxon>Leotiomycetes</taxon>
        <taxon>Helotiales</taxon>
        <taxon>Helotiales incertae sedis</taxon>
        <taxon>Amylocarpus</taxon>
    </lineage>
</organism>
<dbReference type="InterPro" id="IPR019405">
    <property type="entry name" value="Lactonase_7-beta_prop"/>
</dbReference>
<dbReference type="GO" id="GO:0017057">
    <property type="term" value="F:6-phosphogluconolactonase activity"/>
    <property type="evidence" value="ECO:0007669"/>
    <property type="project" value="TreeGrafter"/>
</dbReference>
<evidence type="ECO:0000313" key="3">
    <source>
        <dbReference type="EMBL" id="KAG9238730.1"/>
    </source>
</evidence>
<dbReference type="Pfam" id="PF10282">
    <property type="entry name" value="Lactonase"/>
    <property type="match status" value="1"/>
</dbReference>
<evidence type="ECO:0000313" key="4">
    <source>
        <dbReference type="Proteomes" id="UP000824998"/>
    </source>
</evidence>
<proteinExistence type="inferred from homology"/>
<dbReference type="Gene3D" id="2.130.10.10">
    <property type="entry name" value="YVTN repeat-like/Quinoprotein amine dehydrogenase"/>
    <property type="match status" value="1"/>
</dbReference>
<dbReference type="Proteomes" id="UP000824998">
    <property type="component" value="Unassembled WGS sequence"/>
</dbReference>
<feature type="signal peptide" evidence="2">
    <location>
        <begin position="1"/>
        <end position="17"/>
    </location>
</feature>
<accession>A0A9P7YT35</accession>
<keyword evidence="4" id="KW-1185">Reference proteome</keyword>
<dbReference type="PANTHER" id="PTHR30344:SF1">
    <property type="entry name" value="6-PHOSPHOGLUCONOLACTONASE"/>
    <property type="match status" value="1"/>
</dbReference>
<comment type="caution">
    <text evidence="3">The sequence shown here is derived from an EMBL/GenBank/DDBJ whole genome shotgun (WGS) entry which is preliminary data.</text>
</comment>
<evidence type="ECO:0000256" key="2">
    <source>
        <dbReference type="SAM" id="SignalP"/>
    </source>
</evidence>
<dbReference type="InterPro" id="IPR050282">
    <property type="entry name" value="Cycloisomerase_2"/>
</dbReference>
<protein>
    <submittedName>
        <fullName evidence="3">Lactonase, 7-bladed beta-propeller-domain-containing protein</fullName>
    </submittedName>
</protein>